<evidence type="ECO:0000256" key="6">
    <source>
        <dbReference type="ARBA" id="ARBA00023136"/>
    </source>
</evidence>
<protein>
    <recommendedName>
        <fullName evidence="8">Regulator of SigK</fullName>
    </recommendedName>
    <alternativeName>
        <fullName evidence="7">Sigma-K anti-sigma factor RskA</fullName>
    </alternativeName>
</protein>
<evidence type="ECO:0000256" key="5">
    <source>
        <dbReference type="ARBA" id="ARBA00022989"/>
    </source>
</evidence>
<comment type="caution">
    <text evidence="11">The sequence shown here is derived from an EMBL/GenBank/DDBJ whole genome shotgun (WGS) entry which is preliminary data.</text>
</comment>
<dbReference type="EMBL" id="JAVLVU010000001">
    <property type="protein sequence ID" value="MDT3404374.1"/>
    <property type="molecule type" value="Genomic_DNA"/>
</dbReference>
<comment type="subcellular location">
    <subcellularLocation>
        <location evidence="2">Cell membrane</location>
    </subcellularLocation>
    <subcellularLocation>
        <location evidence="1">Membrane</location>
        <topology evidence="1">Single-pass membrane protein</topology>
    </subcellularLocation>
</comment>
<dbReference type="PANTHER" id="PTHR37461:SF1">
    <property type="entry name" value="ANTI-SIGMA-K FACTOR RSKA"/>
    <property type="match status" value="1"/>
</dbReference>
<keyword evidence="3" id="KW-1003">Cell membrane</keyword>
<evidence type="ECO:0000256" key="4">
    <source>
        <dbReference type="ARBA" id="ARBA00022692"/>
    </source>
</evidence>
<dbReference type="Gene3D" id="1.10.10.1320">
    <property type="entry name" value="Anti-sigma factor, zinc-finger domain"/>
    <property type="match status" value="1"/>
</dbReference>
<accession>A0ABU3GX77</accession>
<feature type="domain" description="Anti-sigma K factor RskA C-terminal" evidence="10">
    <location>
        <begin position="127"/>
        <end position="271"/>
    </location>
</feature>
<keyword evidence="4 9" id="KW-0812">Transmembrane</keyword>
<keyword evidence="12" id="KW-1185">Reference proteome</keyword>
<proteinExistence type="predicted"/>
<evidence type="ECO:0000256" key="9">
    <source>
        <dbReference type="SAM" id="Phobius"/>
    </source>
</evidence>
<dbReference type="Proteomes" id="UP001258315">
    <property type="component" value="Unassembled WGS sequence"/>
</dbReference>
<evidence type="ECO:0000313" key="11">
    <source>
        <dbReference type="EMBL" id="MDT3404374.1"/>
    </source>
</evidence>
<dbReference type="RefSeq" id="WP_311951700.1">
    <property type="nucleotide sequence ID" value="NZ_JAVLVU010000001.1"/>
</dbReference>
<dbReference type="Pfam" id="PF10099">
    <property type="entry name" value="RskA_C"/>
    <property type="match status" value="1"/>
</dbReference>
<evidence type="ECO:0000313" key="12">
    <source>
        <dbReference type="Proteomes" id="UP001258315"/>
    </source>
</evidence>
<sequence>MEEIRAYIESGVLELYALGDISSEEKLQVETMASQHPAIQAELDEIERATILYADAYAVEPAPQLRDRVLNSLLTNFADDRRLKTVQHEDRDDVISRRLAAVSAAKPTASIFYKYGFAASVLLLCVSIAATAVLYTRLQDSQQKLITLTLSNQKFANQVNNMSEEINVFRDPSYKLIQLKGTQKTPASALTVAWSASKSKVLVDLQTAKLPAADKGHQYQLWAIADGKPVDLGVFDTAATDSADMKTMKSIGTAQAFAVTIEPRGGSVNPTMDQMVVIASL</sequence>
<gene>
    <name evidence="11" type="ORF">QE417_003446</name>
</gene>
<dbReference type="InterPro" id="IPR018764">
    <property type="entry name" value="RskA_C"/>
</dbReference>
<name>A0ABU3GX77_9SPHI</name>
<dbReference type="InterPro" id="IPR041916">
    <property type="entry name" value="Anti_sigma_zinc_sf"/>
</dbReference>
<reference evidence="12" key="1">
    <citation type="submission" date="2023-07" db="EMBL/GenBank/DDBJ databases">
        <title>Functional and genomic diversity of the sorghum phyllosphere microbiome.</title>
        <authorList>
            <person name="Shade A."/>
        </authorList>
    </citation>
    <scope>NUCLEOTIDE SEQUENCE [LARGE SCALE GENOMIC DNA]</scope>
    <source>
        <strain evidence="12">SORGH_AS_0422</strain>
    </source>
</reference>
<dbReference type="PANTHER" id="PTHR37461">
    <property type="entry name" value="ANTI-SIGMA-K FACTOR RSKA"/>
    <property type="match status" value="1"/>
</dbReference>
<organism evidence="11 12">
    <name type="scientific">Mucilaginibacter terrae</name>
    <dbReference type="NCBI Taxonomy" id="1955052"/>
    <lineage>
        <taxon>Bacteria</taxon>
        <taxon>Pseudomonadati</taxon>
        <taxon>Bacteroidota</taxon>
        <taxon>Sphingobacteriia</taxon>
        <taxon>Sphingobacteriales</taxon>
        <taxon>Sphingobacteriaceae</taxon>
        <taxon>Mucilaginibacter</taxon>
    </lineage>
</organism>
<evidence type="ECO:0000259" key="10">
    <source>
        <dbReference type="Pfam" id="PF10099"/>
    </source>
</evidence>
<keyword evidence="5 9" id="KW-1133">Transmembrane helix</keyword>
<evidence type="ECO:0000256" key="8">
    <source>
        <dbReference type="ARBA" id="ARBA00030803"/>
    </source>
</evidence>
<evidence type="ECO:0000256" key="2">
    <source>
        <dbReference type="ARBA" id="ARBA00004236"/>
    </source>
</evidence>
<evidence type="ECO:0000256" key="3">
    <source>
        <dbReference type="ARBA" id="ARBA00022475"/>
    </source>
</evidence>
<evidence type="ECO:0000256" key="7">
    <source>
        <dbReference type="ARBA" id="ARBA00029829"/>
    </source>
</evidence>
<feature type="transmembrane region" description="Helical" evidence="9">
    <location>
        <begin position="115"/>
        <end position="135"/>
    </location>
</feature>
<evidence type="ECO:0000256" key="1">
    <source>
        <dbReference type="ARBA" id="ARBA00004167"/>
    </source>
</evidence>
<keyword evidence="6 9" id="KW-0472">Membrane</keyword>
<dbReference type="InterPro" id="IPR051474">
    <property type="entry name" value="Anti-sigma-K/W_factor"/>
</dbReference>